<reference evidence="2 3" key="1">
    <citation type="submission" date="2019-12" db="EMBL/GenBank/DDBJ databases">
        <authorList>
            <person name="Li C."/>
            <person name="Zhao J."/>
        </authorList>
    </citation>
    <scope>NUCLEOTIDE SEQUENCE [LARGE SCALE GENOMIC DNA]</scope>
    <source>
        <strain evidence="2 3">NEAU-DD11</strain>
    </source>
</reference>
<dbReference type="Proteomes" id="UP000443353">
    <property type="component" value="Unassembled WGS sequence"/>
</dbReference>
<comment type="caution">
    <text evidence="2">The sequence shown here is derived from an EMBL/GenBank/DDBJ whole genome shotgun (WGS) entry which is preliminary data.</text>
</comment>
<dbReference type="InterPro" id="IPR028983">
    <property type="entry name" value="PA2201-like_C"/>
</dbReference>
<dbReference type="SUPFAM" id="SSF140731">
    <property type="entry name" value="PA2201 C-terminal domain-like"/>
    <property type="match status" value="1"/>
</dbReference>
<organism evidence="2 3">
    <name type="scientific">Massilia cellulosiltytica</name>
    <dbReference type="NCBI Taxonomy" id="2683234"/>
    <lineage>
        <taxon>Bacteria</taxon>
        <taxon>Pseudomonadati</taxon>
        <taxon>Pseudomonadota</taxon>
        <taxon>Betaproteobacteria</taxon>
        <taxon>Burkholderiales</taxon>
        <taxon>Oxalobacteraceae</taxon>
        <taxon>Telluria group</taxon>
        <taxon>Massilia</taxon>
    </lineage>
</organism>
<protein>
    <submittedName>
        <fullName evidence="2">DUF1911 domain-containing protein</fullName>
    </submittedName>
</protein>
<evidence type="ECO:0000313" key="3">
    <source>
        <dbReference type="Proteomes" id="UP000443353"/>
    </source>
</evidence>
<sequence length="347" mass="39409">MRSLKTICEKPMIHILAKSEFKQSRREPLLDYDAYNDEAEDIARRIPNAQKKLNDAEWLSGKDEAALVRLTQARCDYALDLLTISYSAGANIVELEKFFPYIVDYFDEYALYTQAFNRTDEGARINSPAVHLQDVEFQIANRLLCFSLLLGQTKLIPRIMAILDYNNPVRDGLLERIASLYIRRPYPLPNECTRHLPYYTALAIFEARPSDRPGLIKEYLLGWYEASRREPYYDAHTNGSSFMGYWAWEAAAITIALDVDDRPYRDLPFYPRDLVDHVRNSTAASSTVAPNELAAEIRAKAGEACPVGGHWQSIGVPVHQAVYAEGAPMQDLKSPYGLTVWRFVGAA</sequence>
<name>A0A7X3FXA0_9BURK</name>
<evidence type="ECO:0000313" key="2">
    <source>
        <dbReference type="EMBL" id="MVW59663.1"/>
    </source>
</evidence>
<dbReference type="Gene3D" id="1.10.3920.10">
    <property type="entry name" value="PA2201 C-terminal domain-like"/>
    <property type="match status" value="1"/>
</dbReference>
<accession>A0A7X3FXA0</accession>
<evidence type="ECO:0000259" key="1">
    <source>
        <dbReference type="Pfam" id="PF08929"/>
    </source>
</evidence>
<proteinExistence type="predicted"/>
<gene>
    <name evidence="2" type="ORF">GPY61_06945</name>
</gene>
<dbReference type="Pfam" id="PF08929">
    <property type="entry name" value="PoNi_C"/>
    <property type="match status" value="1"/>
</dbReference>
<dbReference type="InterPro" id="IPR015025">
    <property type="entry name" value="PoNi_C"/>
</dbReference>
<dbReference type="AlphaFoldDB" id="A0A7X3FXA0"/>
<keyword evidence="3" id="KW-1185">Reference proteome</keyword>
<dbReference type="EMBL" id="WSES01000002">
    <property type="protein sequence ID" value="MVW59663.1"/>
    <property type="molecule type" value="Genomic_DNA"/>
</dbReference>
<feature type="domain" description="PoNi C-terminal" evidence="1">
    <location>
        <begin position="190"/>
        <end position="274"/>
    </location>
</feature>